<evidence type="ECO:0000256" key="1">
    <source>
        <dbReference type="ARBA" id="ARBA00022723"/>
    </source>
</evidence>
<evidence type="ECO:0000313" key="5">
    <source>
        <dbReference type="EMBL" id="RNF05932.1"/>
    </source>
</evidence>
<evidence type="ECO:0000259" key="4">
    <source>
        <dbReference type="SMART" id="SM00291"/>
    </source>
</evidence>
<dbReference type="InterPro" id="IPR043145">
    <property type="entry name" value="Znf_ZZ_sf"/>
</dbReference>
<feature type="domain" description="ZZ-type" evidence="4">
    <location>
        <begin position="613"/>
        <end position="655"/>
    </location>
</feature>
<sequence>MNAESNFASTPVPWALMLDYERADAVLQLLRQFSFFYADKLILVEREEVICSAGMDSDDMDYLVINGSVGNARKDAFLKLLRLARLTLVQDMASQVVVCPQIGDLLPNAMLHPLWETGQVRGFRKWNCIYWAMRCGLLRKIKRRREMIQVHVEQILNSKAQAMGSNSPEEAVGISLVNEASFYNSFRDLLELEQEEQNAPLELYHTAFSEERVNLSTVIATVPTLIVLWASWDTTSIDWLRGHLFNVAKTSKAKNASTSGLYLKDDPWLETVQHFVQVPGRILVNKRRRVKRYLKRAQLVLISVDREKSAAFKALSGLVAEVSGWRSPEVPLIPLWCGPEGLQSDLATELNIAALPFFVATQLPDKKTRAFGDGGFPRICYTTSRTEDDIISEADMKNKIEEATEKSVEISDWHSIEKNERKNVMRVIRRFLASSDAPLKFIARVDRTYQMDHASAALATICPKPEVSSFVSMSGIISTPDLLKLKEGICVLSRVRNFFFDVKIMKPSSPIVVELNPQTPTRYIIGSERNITCSECLREVFIDKEHHFRCLHCDQSGGVVCRGCFAAGKHPQNHVLLRIPACAKTNLSLLWGPSNVSPLALFCGTLLSNVKETHIGVYCNVCSHLISGVRWKCAMCYQYDLCDRCDGKRNRREAFRYDADSSIASTGLPSPNNAFAPTTTHPKEHLFLCIRHGCGVDGDACLNPVMEQSSLPCFISQ</sequence>
<evidence type="ECO:0000256" key="3">
    <source>
        <dbReference type="ARBA" id="ARBA00022833"/>
    </source>
</evidence>
<organism evidence="5 6">
    <name type="scientific">Trypanosoma conorhini</name>
    <dbReference type="NCBI Taxonomy" id="83891"/>
    <lineage>
        <taxon>Eukaryota</taxon>
        <taxon>Discoba</taxon>
        <taxon>Euglenozoa</taxon>
        <taxon>Kinetoplastea</taxon>
        <taxon>Metakinetoplastina</taxon>
        <taxon>Trypanosomatida</taxon>
        <taxon>Trypanosomatidae</taxon>
        <taxon>Trypanosoma</taxon>
    </lineage>
</organism>
<reference evidence="5 6" key="1">
    <citation type="journal article" date="2018" name="BMC Genomics">
        <title>Genomic comparison of Trypanosoma conorhini and Trypanosoma rangeli to Trypanosoma cruzi strains of high and low virulence.</title>
        <authorList>
            <person name="Bradwell K.R."/>
            <person name="Koparde V.N."/>
            <person name="Matveyev A.V."/>
            <person name="Serrano M.G."/>
            <person name="Alves J.M."/>
            <person name="Parikh H."/>
            <person name="Huang B."/>
            <person name="Lee V."/>
            <person name="Espinosa-Alvarez O."/>
            <person name="Ortiz P.A."/>
            <person name="Costa-Martins A.G."/>
            <person name="Teixeira M.M."/>
            <person name="Buck G.A."/>
        </authorList>
    </citation>
    <scope>NUCLEOTIDE SEQUENCE [LARGE SCALE GENOMIC DNA]</scope>
    <source>
        <strain evidence="5 6">025E</strain>
    </source>
</reference>
<dbReference type="OrthoDB" id="2122982at2759"/>
<keyword evidence="1" id="KW-0479">Metal-binding</keyword>
<evidence type="ECO:0000256" key="2">
    <source>
        <dbReference type="ARBA" id="ARBA00022771"/>
    </source>
</evidence>
<accession>A0A3R7L1X6</accession>
<dbReference type="Gene3D" id="3.30.60.90">
    <property type="match status" value="1"/>
</dbReference>
<proteinExistence type="predicted"/>
<dbReference type="AlphaFoldDB" id="A0A3R7L1X6"/>
<dbReference type="InterPro" id="IPR000433">
    <property type="entry name" value="Znf_ZZ"/>
</dbReference>
<dbReference type="Pfam" id="PF00569">
    <property type="entry name" value="ZZ"/>
    <property type="match status" value="1"/>
</dbReference>
<keyword evidence="3" id="KW-0862">Zinc</keyword>
<dbReference type="GeneID" id="40321296"/>
<evidence type="ECO:0000313" key="6">
    <source>
        <dbReference type="Proteomes" id="UP000284403"/>
    </source>
</evidence>
<comment type="caution">
    <text evidence="5">The sequence shown here is derived from an EMBL/GenBank/DDBJ whole genome shotgun (WGS) entry which is preliminary data.</text>
</comment>
<feature type="domain" description="ZZ-type" evidence="4">
    <location>
        <begin position="527"/>
        <end position="576"/>
    </location>
</feature>
<dbReference type="Proteomes" id="UP000284403">
    <property type="component" value="Unassembled WGS sequence"/>
</dbReference>
<dbReference type="EMBL" id="MKKU01000618">
    <property type="protein sequence ID" value="RNF05932.1"/>
    <property type="molecule type" value="Genomic_DNA"/>
</dbReference>
<keyword evidence="6" id="KW-1185">Reference proteome</keyword>
<protein>
    <submittedName>
        <fullName evidence="5">Putative beta prime cop protein</fullName>
    </submittedName>
</protein>
<gene>
    <name evidence="5" type="ORF">Tco025E_07685</name>
</gene>
<dbReference type="GO" id="GO:0008270">
    <property type="term" value="F:zinc ion binding"/>
    <property type="evidence" value="ECO:0007669"/>
    <property type="project" value="UniProtKB-KW"/>
</dbReference>
<dbReference type="SUPFAM" id="SSF57850">
    <property type="entry name" value="RING/U-box"/>
    <property type="match status" value="1"/>
</dbReference>
<keyword evidence="2" id="KW-0863">Zinc-finger</keyword>
<name>A0A3R7L1X6_9TRYP</name>
<dbReference type="CDD" id="cd02249">
    <property type="entry name" value="ZZ"/>
    <property type="match status" value="1"/>
</dbReference>
<dbReference type="SMART" id="SM00291">
    <property type="entry name" value="ZnF_ZZ"/>
    <property type="match status" value="2"/>
</dbReference>
<dbReference type="RefSeq" id="XP_029225352.1">
    <property type="nucleotide sequence ID" value="XM_029374545.1"/>
</dbReference>